<dbReference type="OrthoDB" id="248923at2759"/>
<dbReference type="SUPFAM" id="SSF56112">
    <property type="entry name" value="Protein kinase-like (PK-like)"/>
    <property type="match status" value="1"/>
</dbReference>
<dbReference type="InterPro" id="IPR051131">
    <property type="entry name" value="NEK_Ser/Thr_kinase_NIMA"/>
</dbReference>
<dbReference type="KEGG" id="mng:MNEG_11677"/>
<feature type="compositionally biased region" description="Pro residues" evidence="9">
    <location>
        <begin position="483"/>
        <end position="495"/>
    </location>
</feature>
<evidence type="ECO:0000259" key="10">
    <source>
        <dbReference type="PROSITE" id="PS50011"/>
    </source>
</evidence>
<evidence type="ECO:0000313" key="11">
    <source>
        <dbReference type="EMBL" id="KIY96285.1"/>
    </source>
</evidence>
<feature type="compositionally biased region" description="Gly residues" evidence="9">
    <location>
        <begin position="326"/>
        <end position="351"/>
    </location>
</feature>
<keyword evidence="5 11" id="KW-0418">Kinase</keyword>
<dbReference type="AlphaFoldDB" id="A0A0D2MNK5"/>
<feature type="compositionally biased region" description="Polar residues" evidence="9">
    <location>
        <begin position="13"/>
        <end position="28"/>
    </location>
</feature>
<feature type="region of interest" description="Disordered" evidence="9">
    <location>
        <begin position="482"/>
        <end position="520"/>
    </location>
</feature>
<feature type="compositionally biased region" description="Gly residues" evidence="9">
    <location>
        <begin position="51"/>
        <end position="73"/>
    </location>
</feature>
<dbReference type="RefSeq" id="XP_013895305.1">
    <property type="nucleotide sequence ID" value="XM_014039851.1"/>
</dbReference>
<keyword evidence="2" id="KW-0723">Serine/threonine-protein kinase</keyword>
<feature type="compositionally biased region" description="Low complexity" evidence="9">
    <location>
        <begin position="74"/>
        <end position="83"/>
    </location>
</feature>
<feature type="compositionally biased region" description="Low complexity" evidence="9">
    <location>
        <begin position="290"/>
        <end position="325"/>
    </location>
</feature>
<dbReference type="GO" id="GO:0106310">
    <property type="term" value="F:protein serine kinase activity"/>
    <property type="evidence" value="ECO:0007669"/>
    <property type="project" value="RHEA"/>
</dbReference>
<evidence type="ECO:0000256" key="9">
    <source>
        <dbReference type="SAM" id="MobiDB-lite"/>
    </source>
</evidence>
<sequence>MPPVKPGRPHNALNATDWQQLAAQVMSNPSSDGSSSPSAAGALHSASGRASGAGGASNGPGGPAGAAAGGGCSSGAAAAPGARGAAGAGGGGGGGRGAELTLDELVLLRQRHRLLSVQPRPEGSLEADFELMEPLGSGGQGSVRRAVRRADGRQFVVKTVDVAKLSPFDKALQRNEAKALAGLCHPNVIRFEGWYQEGGLTHLVTEFAKGGDLLGAIKDAKRRGEPLGEDRVMTWFVQICLALDHIHSRGVLHRDIKCGNILLAGGVAKVADFGVCKILNLGGPPKDAYPAAPADSSVGRQGAAEGRGPPAAPARAPGPMGAEAPRGGGGDGDGGGGGGTGGGGKPAPALGGGGAGAGLPAGGGAALTSSFVGTPQFVSPELVESKPYGVKADIWGAGCVLYELCAGRPPFVGASAPGVFSRILRARAPPLPAWCGADLARVVDWLLEKAPVKRPTLAQIFSDPYVRRYLDAYSRQLQEHLPAPTPAPRAAPAPPAGEAFPSSDSTGAGGGDAPAGGAAAPDAAAIPAFSRSRIRSALLPWGLWAGTSGSGAAGGTATGAAAGAAGGGGGGGGGGGASTGASANQ</sequence>
<keyword evidence="12" id="KW-1185">Reference proteome</keyword>
<dbReference type="GeneID" id="25728963"/>
<feature type="region of interest" description="Disordered" evidence="9">
    <location>
        <begin position="1"/>
        <end position="95"/>
    </location>
</feature>
<keyword evidence="4" id="KW-0547">Nucleotide-binding</keyword>
<keyword evidence="3 11" id="KW-0808">Transferase</keyword>
<dbReference type="STRING" id="145388.A0A0D2MNK5"/>
<evidence type="ECO:0000256" key="7">
    <source>
        <dbReference type="ARBA" id="ARBA00047899"/>
    </source>
</evidence>
<dbReference type="InterPro" id="IPR011009">
    <property type="entry name" value="Kinase-like_dom_sf"/>
</dbReference>
<dbReference type="InterPro" id="IPR000719">
    <property type="entry name" value="Prot_kinase_dom"/>
</dbReference>
<organism evidence="11 12">
    <name type="scientific">Monoraphidium neglectum</name>
    <dbReference type="NCBI Taxonomy" id="145388"/>
    <lineage>
        <taxon>Eukaryota</taxon>
        <taxon>Viridiplantae</taxon>
        <taxon>Chlorophyta</taxon>
        <taxon>core chlorophytes</taxon>
        <taxon>Chlorophyceae</taxon>
        <taxon>CS clade</taxon>
        <taxon>Sphaeropleales</taxon>
        <taxon>Selenastraceae</taxon>
        <taxon>Monoraphidium</taxon>
    </lineage>
</organism>
<feature type="compositionally biased region" description="Low complexity" evidence="9">
    <location>
        <begin position="29"/>
        <end position="50"/>
    </location>
</feature>
<reference evidence="11 12" key="1">
    <citation type="journal article" date="2013" name="BMC Genomics">
        <title>Reconstruction of the lipid metabolism for the microalga Monoraphidium neglectum from its genome sequence reveals characteristics suitable for biofuel production.</title>
        <authorList>
            <person name="Bogen C."/>
            <person name="Al-Dilaimi A."/>
            <person name="Albersmeier A."/>
            <person name="Wichmann J."/>
            <person name="Grundmann M."/>
            <person name="Rupp O."/>
            <person name="Lauersen K.J."/>
            <person name="Blifernez-Klassen O."/>
            <person name="Kalinowski J."/>
            <person name="Goesmann A."/>
            <person name="Mussgnug J.H."/>
            <person name="Kruse O."/>
        </authorList>
    </citation>
    <scope>NUCLEOTIDE SEQUENCE [LARGE SCALE GENOMIC DNA]</scope>
    <source>
        <strain evidence="11 12">SAG 48.87</strain>
    </source>
</reference>
<accession>A0A0D2MNK5</accession>
<dbReference type="PROSITE" id="PS50011">
    <property type="entry name" value="PROTEIN_KINASE_DOM"/>
    <property type="match status" value="1"/>
</dbReference>
<evidence type="ECO:0000256" key="2">
    <source>
        <dbReference type="ARBA" id="ARBA00022527"/>
    </source>
</evidence>
<evidence type="ECO:0000256" key="4">
    <source>
        <dbReference type="ARBA" id="ARBA00022741"/>
    </source>
</evidence>
<feature type="compositionally biased region" description="Gly residues" evidence="9">
    <location>
        <begin position="84"/>
        <end position="95"/>
    </location>
</feature>
<comment type="catalytic activity">
    <reaction evidence="8">
        <text>L-seryl-[protein] + ATP = O-phospho-L-seryl-[protein] + ADP + H(+)</text>
        <dbReference type="Rhea" id="RHEA:17989"/>
        <dbReference type="Rhea" id="RHEA-COMP:9863"/>
        <dbReference type="Rhea" id="RHEA-COMP:11604"/>
        <dbReference type="ChEBI" id="CHEBI:15378"/>
        <dbReference type="ChEBI" id="CHEBI:29999"/>
        <dbReference type="ChEBI" id="CHEBI:30616"/>
        <dbReference type="ChEBI" id="CHEBI:83421"/>
        <dbReference type="ChEBI" id="CHEBI:456216"/>
        <dbReference type="EC" id="2.7.11.1"/>
    </reaction>
</comment>
<dbReference type="GO" id="GO:0005524">
    <property type="term" value="F:ATP binding"/>
    <property type="evidence" value="ECO:0007669"/>
    <property type="project" value="UniProtKB-KW"/>
</dbReference>
<dbReference type="Gene3D" id="1.10.510.10">
    <property type="entry name" value="Transferase(Phosphotransferase) domain 1"/>
    <property type="match status" value="2"/>
</dbReference>
<dbReference type="GO" id="GO:0004674">
    <property type="term" value="F:protein serine/threonine kinase activity"/>
    <property type="evidence" value="ECO:0007669"/>
    <property type="project" value="UniProtKB-KW"/>
</dbReference>
<feature type="compositionally biased region" description="Gly residues" evidence="9">
    <location>
        <begin position="564"/>
        <end position="578"/>
    </location>
</feature>
<dbReference type="InterPro" id="IPR008271">
    <property type="entry name" value="Ser/Thr_kinase_AS"/>
</dbReference>
<dbReference type="Pfam" id="PF00069">
    <property type="entry name" value="Pkinase"/>
    <property type="match status" value="2"/>
</dbReference>
<dbReference type="Proteomes" id="UP000054498">
    <property type="component" value="Unassembled WGS sequence"/>
</dbReference>
<dbReference type="EMBL" id="KK103076">
    <property type="protein sequence ID" value="KIY96285.1"/>
    <property type="molecule type" value="Genomic_DNA"/>
</dbReference>
<gene>
    <name evidence="11" type="ORF">MNEG_11677</name>
</gene>
<evidence type="ECO:0000256" key="1">
    <source>
        <dbReference type="ARBA" id="ARBA00012513"/>
    </source>
</evidence>
<dbReference type="PROSITE" id="PS00108">
    <property type="entry name" value="PROTEIN_KINASE_ST"/>
    <property type="match status" value="1"/>
</dbReference>
<evidence type="ECO:0000256" key="3">
    <source>
        <dbReference type="ARBA" id="ARBA00022679"/>
    </source>
</evidence>
<keyword evidence="6" id="KW-0067">ATP-binding</keyword>
<evidence type="ECO:0000313" key="12">
    <source>
        <dbReference type="Proteomes" id="UP000054498"/>
    </source>
</evidence>
<feature type="domain" description="Protein kinase" evidence="10">
    <location>
        <begin position="129"/>
        <end position="466"/>
    </location>
</feature>
<proteinExistence type="predicted"/>
<protein>
    <recommendedName>
        <fullName evidence="1">non-specific serine/threonine protein kinase</fullName>
        <ecNumber evidence="1">2.7.11.1</ecNumber>
    </recommendedName>
</protein>
<dbReference type="PANTHER" id="PTHR44899:SF3">
    <property type="entry name" value="SERINE_THREONINE-PROTEIN KINASE NEK1"/>
    <property type="match status" value="1"/>
</dbReference>
<dbReference type="PANTHER" id="PTHR44899">
    <property type="entry name" value="CAMK FAMILY PROTEIN KINASE"/>
    <property type="match status" value="1"/>
</dbReference>
<feature type="region of interest" description="Disordered" evidence="9">
    <location>
        <begin position="549"/>
        <end position="585"/>
    </location>
</feature>
<evidence type="ECO:0000256" key="8">
    <source>
        <dbReference type="ARBA" id="ARBA00048679"/>
    </source>
</evidence>
<dbReference type="SMART" id="SM00220">
    <property type="entry name" value="S_TKc"/>
    <property type="match status" value="1"/>
</dbReference>
<comment type="catalytic activity">
    <reaction evidence="7">
        <text>L-threonyl-[protein] + ATP = O-phospho-L-threonyl-[protein] + ADP + H(+)</text>
        <dbReference type="Rhea" id="RHEA:46608"/>
        <dbReference type="Rhea" id="RHEA-COMP:11060"/>
        <dbReference type="Rhea" id="RHEA-COMP:11605"/>
        <dbReference type="ChEBI" id="CHEBI:15378"/>
        <dbReference type="ChEBI" id="CHEBI:30013"/>
        <dbReference type="ChEBI" id="CHEBI:30616"/>
        <dbReference type="ChEBI" id="CHEBI:61977"/>
        <dbReference type="ChEBI" id="CHEBI:456216"/>
        <dbReference type="EC" id="2.7.11.1"/>
    </reaction>
</comment>
<feature type="region of interest" description="Disordered" evidence="9">
    <location>
        <begin position="290"/>
        <end position="351"/>
    </location>
</feature>
<evidence type="ECO:0000256" key="5">
    <source>
        <dbReference type="ARBA" id="ARBA00022777"/>
    </source>
</evidence>
<dbReference type="EC" id="2.7.11.1" evidence="1"/>
<evidence type="ECO:0000256" key="6">
    <source>
        <dbReference type="ARBA" id="ARBA00022840"/>
    </source>
</evidence>
<name>A0A0D2MNK5_9CHLO</name>